<gene>
    <name evidence="2" type="ORF">CTI12_AA451920</name>
</gene>
<organism evidence="2 3">
    <name type="scientific">Artemisia annua</name>
    <name type="common">Sweet wormwood</name>
    <dbReference type="NCBI Taxonomy" id="35608"/>
    <lineage>
        <taxon>Eukaryota</taxon>
        <taxon>Viridiplantae</taxon>
        <taxon>Streptophyta</taxon>
        <taxon>Embryophyta</taxon>
        <taxon>Tracheophyta</taxon>
        <taxon>Spermatophyta</taxon>
        <taxon>Magnoliopsida</taxon>
        <taxon>eudicotyledons</taxon>
        <taxon>Gunneridae</taxon>
        <taxon>Pentapetalae</taxon>
        <taxon>asterids</taxon>
        <taxon>campanulids</taxon>
        <taxon>Asterales</taxon>
        <taxon>Asteraceae</taxon>
        <taxon>Asteroideae</taxon>
        <taxon>Anthemideae</taxon>
        <taxon>Artemisiinae</taxon>
        <taxon>Artemisia</taxon>
    </lineage>
</organism>
<dbReference type="AlphaFoldDB" id="A0A2U1LW54"/>
<dbReference type="PROSITE" id="PS51745">
    <property type="entry name" value="PB1"/>
    <property type="match status" value="1"/>
</dbReference>
<dbReference type="SUPFAM" id="SSF54277">
    <property type="entry name" value="CAD &amp; PB1 domains"/>
    <property type="match status" value="1"/>
</dbReference>
<dbReference type="PANTHER" id="PTHR20930:SF0">
    <property type="entry name" value="PROTEIN ILRUN"/>
    <property type="match status" value="1"/>
</dbReference>
<proteinExistence type="predicted"/>
<name>A0A2U1LW54_ARTAN</name>
<accession>A0A2U1LW54</accession>
<feature type="domain" description="PB1" evidence="1">
    <location>
        <begin position="1"/>
        <end position="56"/>
    </location>
</feature>
<dbReference type="STRING" id="35608.A0A2U1LW54"/>
<dbReference type="InterPro" id="IPR053793">
    <property type="entry name" value="PB1-like"/>
</dbReference>
<dbReference type="PANTHER" id="PTHR20930">
    <property type="entry name" value="OVARIAN CARCINOMA ANTIGEN CA125-RELATED"/>
    <property type="match status" value="1"/>
</dbReference>
<comment type="caution">
    <text evidence="2">The sequence shown here is derived from an EMBL/GenBank/DDBJ whole genome shotgun (WGS) entry which is preliminary data.</text>
</comment>
<evidence type="ECO:0000313" key="3">
    <source>
        <dbReference type="Proteomes" id="UP000245207"/>
    </source>
</evidence>
<reference evidence="2 3" key="1">
    <citation type="journal article" date="2018" name="Mol. Plant">
        <title>The genome of Artemisia annua provides insight into the evolution of Asteraceae family and artemisinin biosynthesis.</title>
        <authorList>
            <person name="Shen Q."/>
            <person name="Zhang L."/>
            <person name="Liao Z."/>
            <person name="Wang S."/>
            <person name="Yan T."/>
            <person name="Shi P."/>
            <person name="Liu M."/>
            <person name="Fu X."/>
            <person name="Pan Q."/>
            <person name="Wang Y."/>
            <person name="Lv Z."/>
            <person name="Lu X."/>
            <person name="Zhang F."/>
            <person name="Jiang W."/>
            <person name="Ma Y."/>
            <person name="Chen M."/>
            <person name="Hao X."/>
            <person name="Li L."/>
            <person name="Tang Y."/>
            <person name="Lv G."/>
            <person name="Zhou Y."/>
            <person name="Sun X."/>
            <person name="Brodelius P.E."/>
            <person name="Rose J.K.C."/>
            <person name="Tang K."/>
        </authorList>
    </citation>
    <scope>NUCLEOTIDE SEQUENCE [LARGE SCALE GENOMIC DNA]</scope>
    <source>
        <strain evidence="3">cv. Huhao1</strain>
        <tissue evidence="2">Leaf</tissue>
    </source>
</reference>
<evidence type="ECO:0000313" key="2">
    <source>
        <dbReference type="EMBL" id="PWA53218.1"/>
    </source>
</evidence>
<dbReference type="Gene3D" id="3.10.20.90">
    <property type="entry name" value="Phosphatidylinositol 3-kinase Catalytic Subunit, Chain A, domain 1"/>
    <property type="match status" value="1"/>
</dbReference>
<evidence type="ECO:0000259" key="1">
    <source>
        <dbReference type="PROSITE" id="PS51745"/>
    </source>
</evidence>
<keyword evidence="3" id="KW-1185">Reference proteome</keyword>
<dbReference type="EMBL" id="PKPP01007497">
    <property type="protein sequence ID" value="PWA53218.1"/>
    <property type="molecule type" value="Genomic_DNA"/>
</dbReference>
<sequence>MLKEKICRLFSFSSDVVFTMTYVDEDGDVVILATDDDLRDIGRQSLDPLRITVNLSNGTPAESSVGTWDYFDTRDINTIPASVNLSNAPTFGDDRSLPKPLTTIFLAFGDNCSSPKGSNAVVIMSIVSGLYIMNFYNKTTT</sequence>
<dbReference type="Proteomes" id="UP000245207">
    <property type="component" value="Unassembled WGS sequence"/>
</dbReference>
<protein>
    <submittedName>
        <fullName evidence="2">Phox/Bem1p</fullName>
    </submittedName>
</protein>
<dbReference type="OrthoDB" id="661148at2759"/>